<evidence type="ECO:0000256" key="4">
    <source>
        <dbReference type="ARBA" id="ARBA00023136"/>
    </source>
</evidence>
<comment type="subcellular location">
    <subcellularLocation>
        <location evidence="1">Membrane</location>
        <topology evidence="1">Multi-pass membrane protein</topology>
    </subcellularLocation>
</comment>
<dbReference type="FunCoup" id="Q2LXW0">
    <property type="interactions" value="206"/>
</dbReference>
<dbReference type="Pfam" id="PF00939">
    <property type="entry name" value="Na_sulph_symp"/>
    <property type="match status" value="1"/>
</dbReference>
<dbReference type="HOGENOM" id="CLU_005170_11_0_7"/>
<feature type="transmembrane region" description="Helical" evidence="5">
    <location>
        <begin position="93"/>
        <end position="112"/>
    </location>
</feature>
<feature type="transmembrane region" description="Helical" evidence="5">
    <location>
        <begin position="192"/>
        <end position="210"/>
    </location>
</feature>
<feature type="transmembrane region" description="Helical" evidence="5">
    <location>
        <begin position="64"/>
        <end position="81"/>
    </location>
</feature>
<reference evidence="6 7" key="1">
    <citation type="journal article" date="2007" name="Proc. Natl. Acad. Sci. U.S.A.">
        <title>The genome of Syntrophus aciditrophicus: life at the thermodynamic limit of microbial growth.</title>
        <authorList>
            <person name="McInerney M.J."/>
            <person name="Rohlin L."/>
            <person name="Mouttaki H."/>
            <person name="Kim U."/>
            <person name="Krupp R.S."/>
            <person name="Rios-Hernandez L."/>
            <person name="Sieber J."/>
            <person name="Struchtemeyer C.G."/>
            <person name="Bhattacharyya A."/>
            <person name="Campbell J.W."/>
            <person name="Gunsalus R.P."/>
        </authorList>
    </citation>
    <scope>NUCLEOTIDE SEQUENCE [LARGE SCALE GENOMIC DNA]</scope>
    <source>
        <strain evidence="6 7">SB</strain>
    </source>
</reference>
<accession>Q2LXW0</accession>
<gene>
    <name evidence="6" type="ORF">SYN_01639</name>
</gene>
<evidence type="ECO:0000256" key="2">
    <source>
        <dbReference type="ARBA" id="ARBA00022692"/>
    </source>
</evidence>
<feature type="transmembrane region" description="Helical" evidence="5">
    <location>
        <begin position="264"/>
        <end position="287"/>
    </location>
</feature>
<sequence>MWSIIITSSLDKHAQDPFESGLFKIKGWGGSIMQNGKTLGVIVIAVAGLLIAIAQPFAPGLSPLGHYVMGTVVAGLGMWIFRPGNLPFMSGTSIILGLTLALFFAHKAGLVFPGKVPFKAPPQIYGVVMGGFTSSAVWVLIPALYFGFVLQKTGLGKRIAYMVLKTFPATWLGLAISWLVIGVALSALTPSIVVRVAIVVPIAIGIVEACKVEFRSKGSAYICLLAWGMALLPGTGWLTGSLSGPIMQGFFPPEIKPMANFADWFKILALPWFVVTILYVFFAYIFAKPKEAIAISSDMFKEEYKKLGPMSKDEIVSLLILVGSLLMFFTENQHGIPTAATALFALFLFVMFRIITGPDISAGINWDVVCFFGIAVALPPIFGVSGISAWFGPLIKGPIMSMAGSPLLFMLVITLGLMVIRFVDVPWGFTTCALTIIMLIPLFNDFGYHPLTVTMAYLIAINFFLLSYQQPFLLMGEGMIQGRGWAPSHVLMFGLIYIASAFISLLVAVPYWKMIGVIR</sequence>
<evidence type="ECO:0000256" key="5">
    <source>
        <dbReference type="SAM" id="Phobius"/>
    </source>
</evidence>
<dbReference type="AlphaFoldDB" id="Q2LXW0"/>
<dbReference type="GO" id="GO:1905039">
    <property type="term" value="P:carboxylic acid transmembrane transport"/>
    <property type="evidence" value="ECO:0007669"/>
    <property type="project" value="UniProtKB-ARBA"/>
</dbReference>
<organism evidence="6 7">
    <name type="scientific">Syntrophus aciditrophicus (strain SB)</name>
    <dbReference type="NCBI Taxonomy" id="56780"/>
    <lineage>
        <taxon>Bacteria</taxon>
        <taxon>Pseudomonadati</taxon>
        <taxon>Thermodesulfobacteriota</taxon>
        <taxon>Syntrophia</taxon>
        <taxon>Syntrophales</taxon>
        <taxon>Syntrophaceae</taxon>
        <taxon>Syntrophus</taxon>
    </lineage>
</organism>
<feature type="transmembrane region" description="Helical" evidence="5">
    <location>
        <begin position="489"/>
        <end position="512"/>
    </location>
</feature>
<feature type="transmembrane region" description="Helical" evidence="5">
    <location>
        <begin position="162"/>
        <end position="186"/>
    </location>
</feature>
<feature type="transmembrane region" description="Helical" evidence="5">
    <location>
        <begin position="450"/>
        <end position="468"/>
    </location>
</feature>
<evidence type="ECO:0000313" key="7">
    <source>
        <dbReference type="Proteomes" id="UP000001933"/>
    </source>
</evidence>
<evidence type="ECO:0000313" key="6">
    <source>
        <dbReference type="EMBL" id="ABC78920.1"/>
    </source>
</evidence>
<feature type="transmembrane region" description="Helical" evidence="5">
    <location>
        <begin position="39"/>
        <end position="58"/>
    </location>
</feature>
<feature type="transmembrane region" description="Helical" evidence="5">
    <location>
        <begin position="315"/>
        <end position="330"/>
    </location>
</feature>
<feature type="transmembrane region" description="Helical" evidence="5">
    <location>
        <begin position="397"/>
        <end position="420"/>
    </location>
</feature>
<dbReference type="InParanoid" id="Q2LXW0"/>
<name>Q2LXW0_SYNAS</name>
<dbReference type="Proteomes" id="UP000001933">
    <property type="component" value="Chromosome"/>
</dbReference>
<keyword evidence="7" id="KW-1185">Reference proteome</keyword>
<dbReference type="GO" id="GO:0005886">
    <property type="term" value="C:plasma membrane"/>
    <property type="evidence" value="ECO:0007669"/>
    <property type="project" value="TreeGrafter"/>
</dbReference>
<dbReference type="PANTHER" id="PTHR10283">
    <property type="entry name" value="SOLUTE CARRIER FAMILY 13 MEMBER"/>
    <property type="match status" value="1"/>
</dbReference>
<keyword evidence="4 5" id="KW-0472">Membrane</keyword>
<dbReference type="eggNOG" id="COG0471">
    <property type="taxonomic scope" value="Bacteria"/>
</dbReference>
<feature type="transmembrane region" description="Helical" evidence="5">
    <location>
        <begin position="336"/>
        <end position="356"/>
    </location>
</feature>
<dbReference type="InterPro" id="IPR001898">
    <property type="entry name" value="SLC13A/DASS"/>
</dbReference>
<dbReference type="KEGG" id="sat:SYN_01639"/>
<dbReference type="GO" id="GO:0008514">
    <property type="term" value="F:organic anion transmembrane transporter activity"/>
    <property type="evidence" value="ECO:0007669"/>
    <property type="project" value="UniProtKB-ARBA"/>
</dbReference>
<keyword evidence="3 5" id="KW-1133">Transmembrane helix</keyword>
<dbReference type="EMBL" id="CP000252">
    <property type="protein sequence ID" value="ABC78920.1"/>
    <property type="molecule type" value="Genomic_DNA"/>
</dbReference>
<keyword evidence="2 5" id="KW-0812">Transmembrane</keyword>
<evidence type="ECO:0000256" key="1">
    <source>
        <dbReference type="ARBA" id="ARBA00004141"/>
    </source>
</evidence>
<feature type="transmembrane region" description="Helical" evidence="5">
    <location>
        <begin position="222"/>
        <end position="244"/>
    </location>
</feature>
<feature type="transmembrane region" description="Helical" evidence="5">
    <location>
        <begin position="368"/>
        <end position="391"/>
    </location>
</feature>
<dbReference type="STRING" id="56780.SYN_01639"/>
<protein>
    <submittedName>
        <fullName evidence="6">Di-and tricarboxylate transporters</fullName>
    </submittedName>
</protein>
<feature type="transmembrane region" description="Helical" evidence="5">
    <location>
        <begin position="427"/>
        <end position="444"/>
    </location>
</feature>
<feature type="transmembrane region" description="Helical" evidence="5">
    <location>
        <begin position="124"/>
        <end position="150"/>
    </location>
</feature>
<dbReference type="PANTHER" id="PTHR10283:SF82">
    <property type="entry name" value="SOLUTE CARRIER FAMILY 13 MEMBER 2"/>
    <property type="match status" value="1"/>
</dbReference>
<proteinExistence type="predicted"/>
<evidence type="ECO:0000256" key="3">
    <source>
        <dbReference type="ARBA" id="ARBA00022989"/>
    </source>
</evidence>